<reference evidence="1" key="1">
    <citation type="submission" date="2022-04" db="EMBL/GenBank/DDBJ databases">
        <title>Desulfatitalea alkaliphila sp. nov., a novel anaerobic sulfate-reducing bacterium isolated from terrestrial mud volcano, Taman Peninsula, Russia.</title>
        <authorList>
            <person name="Khomyakova M.A."/>
            <person name="Merkel A.Y."/>
            <person name="Slobodkin A.I."/>
        </authorList>
    </citation>
    <scope>NUCLEOTIDE SEQUENCE</scope>
    <source>
        <strain evidence="1">M08but</strain>
    </source>
</reference>
<sequence>MEGLFGKALAGRIHLKGALSAGLNPLRRGLGGHGREGRTTRHIVSLPLSEGLVRSTVHCAPLIIGFPTKVLRYYFPDIFDLAVPGETPKETA</sequence>
<accession>A0AA41UHF0</accession>
<dbReference type="RefSeq" id="WP_246902913.1">
    <property type="nucleotide sequence ID" value="NZ_JALJRB010000002.1"/>
</dbReference>
<dbReference type="EMBL" id="JALJRB010000002">
    <property type="protein sequence ID" value="MCJ8499545.1"/>
    <property type="molecule type" value="Genomic_DNA"/>
</dbReference>
<keyword evidence="2" id="KW-1185">Reference proteome</keyword>
<evidence type="ECO:0000313" key="2">
    <source>
        <dbReference type="Proteomes" id="UP001165427"/>
    </source>
</evidence>
<dbReference type="AlphaFoldDB" id="A0AA41UHF0"/>
<organism evidence="1 2">
    <name type="scientific">Desulfatitalea alkaliphila</name>
    <dbReference type="NCBI Taxonomy" id="2929485"/>
    <lineage>
        <taxon>Bacteria</taxon>
        <taxon>Pseudomonadati</taxon>
        <taxon>Thermodesulfobacteriota</taxon>
        <taxon>Desulfobacteria</taxon>
        <taxon>Desulfobacterales</taxon>
        <taxon>Desulfosarcinaceae</taxon>
        <taxon>Desulfatitalea</taxon>
    </lineage>
</organism>
<proteinExistence type="predicted"/>
<name>A0AA41UHF0_9BACT</name>
<evidence type="ECO:0000313" key="1">
    <source>
        <dbReference type="EMBL" id="MCJ8499545.1"/>
    </source>
</evidence>
<protein>
    <submittedName>
        <fullName evidence="1">Uncharacterized protein</fullName>
    </submittedName>
</protein>
<dbReference type="Proteomes" id="UP001165427">
    <property type="component" value="Unassembled WGS sequence"/>
</dbReference>
<gene>
    <name evidence="1" type="ORF">MRX98_03085</name>
</gene>
<comment type="caution">
    <text evidence="1">The sequence shown here is derived from an EMBL/GenBank/DDBJ whole genome shotgun (WGS) entry which is preliminary data.</text>
</comment>